<evidence type="ECO:0000256" key="2">
    <source>
        <dbReference type="ARBA" id="ARBA00006285"/>
    </source>
</evidence>
<dbReference type="InParanoid" id="S0EX73"/>
<dbReference type="Pfam" id="PF00728">
    <property type="entry name" value="Glyco_hydro_20"/>
    <property type="match status" value="1"/>
</dbReference>
<name>S0EX73_CHTCT</name>
<dbReference type="eggNOG" id="COG3525">
    <property type="taxonomic scope" value="Bacteria"/>
</dbReference>
<dbReference type="GO" id="GO:0004563">
    <property type="term" value="F:beta-N-acetylhexosaminidase activity"/>
    <property type="evidence" value="ECO:0007669"/>
    <property type="project" value="UniProtKB-EC"/>
</dbReference>
<reference evidence="10" key="1">
    <citation type="submission" date="2013-03" db="EMBL/GenBank/DDBJ databases">
        <title>Genome sequence of Chthonomonas calidirosea, the first sequenced genome from the Armatimonadetes phylum (formally candidate division OP10).</title>
        <authorList>
            <person name="Lee K.C.Y."/>
            <person name="Morgan X.C."/>
            <person name="Dunfield P.F."/>
            <person name="Tamas I."/>
            <person name="Houghton K.M."/>
            <person name="Vyssotski M."/>
            <person name="Ryan J.L.J."/>
            <person name="Lagutin K."/>
            <person name="McDonald I.R."/>
            <person name="Stott M.B."/>
        </authorList>
    </citation>
    <scope>NUCLEOTIDE SEQUENCE [LARGE SCALE GENOMIC DNA]</scope>
    <source>
        <strain evidence="10">DSM 23976 / ICMP 18418 / T49</strain>
    </source>
</reference>
<dbReference type="Gene3D" id="3.30.379.10">
    <property type="entry name" value="Chitobiase/beta-hexosaminidase domain 2-like"/>
    <property type="match status" value="1"/>
</dbReference>
<dbReference type="InterPro" id="IPR015882">
    <property type="entry name" value="HEX_bac_N"/>
</dbReference>
<dbReference type="PANTHER" id="PTHR22600">
    <property type="entry name" value="BETA-HEXOSAMINIDASE"/>
    <property type="match status" value="1"/>
</dbReference>
<dbReference type="SUPFAM" id="SSF51445">
    <property type="entry name" value="(Trans)glycosidases"/>
    <property type="match status" value="1"/>
</dbReference>
<dbReference type="SUPFAM" id="SSF55545">
    <property type="entry name" value="beta-N-acetylhexosaminidase-like domain"/>
    <property type="match status" value="1"/>
</dbReference>
<dbReference type="HOGENOM" id="CLU_316102_0_0_0"/>
<keyword evidence="5" id="KW-0326">Glycosidase</keyword>
<evidence type="ECO:0000256" key="6">
    <source>
        <dbReference type="PIRSR" id="PIRSR625705-1"/>
    </source>
</evidence>
<feature type="domain" description="Glycoside hydrolase family 20 catalytic" evidence="7">
    <location>
        <begin position="444"/>
        <end position="696"/>
    </location>
</feature>
<dbReference type="Proteomes" id="UP000014227">
    <property type="component" value="Chromosome I"/>
</dbReference>
<dbReference type="PATRIC" id="fig|1303518.3.peg.565"/>
<dbReference type="AlphaFoldDB" id="S0EX73"/>
<dbReference type="STRING" id="454171.CP488_00597"/>
<dbReference type="InterPro" id="IPR017853">
    <property type="entry name" value="GH"/>
</dbReference>
<protein>
    <recommendedName>
        <fullName evidence="3">beta-N-acetylhexosaminidase</fullName>
        <ecNumber evidence="3">3.2.1.52</ecNumber>
    </recommendedName>
</protein>
<dbReference type="Pfam" id="PF02838">
    <property type="entry name" value="Glyco_hydro_20b"/>
    <property type="match status" value="1"/>
</dbReference>
<feature type="domain" description="Beta-hexosaminidase bacterial type N-terminal" evidence="8">
    <location>
        <begin position="246"/>
        <end position="384"/>
    </location>
</feature>
<dbReference type="GO" id="GO:0030203">
    <property type="term" value="P:glycosaminoglycan metabolic process"/>
    <property type="evidence" value="ECO:0007669"/>
    <property type="project" value="TreeGrafter"/>
</dbReference>
<sequence length="923" mass="102317">MENGALSLDYQGIPFARGGQLQLFAPNYAQGYFSSGAHPPDVSVITQPDGGLTYRADFHYDEASRHFTGVQQITVSPNGTIRATLQANWQDTTPALIEWNPLRIWAYLLVGSTQKWVTRDGQQNQQPISYFPVPWRAAEIPFLNTTFQHTAIGEIDVAFQGDQGVCFDARSDPYLEGEPFFWCGLAGSTLSPGETFNETLSLKVVPSPTLPSLQTVARGETLPAKRLDTQQAQVGPPPLTDAQGHPVLVPQPKQVEFSQTDYLLPKKLPIYLYLPHNQQGQRVNKALIELAREWALEGVQFVTAHGAWENQGLLVAIADRPLPVQAPVPPVVPESYALEVTPTAVMVVGRDAAGAFYGLQTLRQLLQRDKAGQPMLPQVSISDWPTLAFRGAHLFVGKQALPFHEKLIERVLSRLKLNRMVIECEYTAWKSHPELHVPFAMAPHDLAKEIAFCRDHFMEPIPLIETLGHAQWLFVNNQHKELAEDVTTPYAYNVNDPRTYQIVFDIFNEAISLFHPHLFHIGHDEVTLFGKYPARPENQQEGLVKLFVTDTKRLHDWLAKRDIRTMIWSDMLLNPLEGKPTPQNPSLSAANAPTIADAQAMRAALPKDIIICDWRYAPGSEQRNGLDLFQKDGFQTIGSAWYEPENIRGWAQQVIQNRSLGTLQTTWAGYNSNESLLSEDFPQFSAFVLAAEYAWSGSNLKPLSLGQSPNADTLPYSPSELFTRLYGDLPPPGVSRPGWLVSLSDSANIQLAQADNGLPWQTVLTPSQTPTPEVNDATTGILYANDGRGILLRGLYTAGPDNSPPTSLNIPIDRPARTIALLSALTCDIGPGKVAASLIVTYTDGTKITIPLRSGYETAALSDLTHSRSYFVSTIPYSIGARTVALRLFRWHNPYPRKDIRSLTFRADNPFAGPLLFSITGVE</sequence>
<evidence type="ECO:0000313" key="9">
    <source>
        <dbReference type="EMBL" id="CCW34388.1"/>
    </source>
</evidence>
<accession>S0EX73</accession>
<dbReference type="PANTHER" id="PTHR22600:SF57">
    <property type="entry name" value="BETA-N-ACETYLHEXOSAMINIDASE"/>
    <property type="match status" value="1"/>
</dbReference>
<comment type="catalytic activity">
    <reaction evidence="1">
        <text>Hydrolysis of terminal non-reducing N-acetyl-D-hexosamine residues in N-acetyl-beta-D-hexosaminides.</text>
        <dbReference type="EC" id="3.2.1.52"/>
    </reaction>
</comment>
<proteinExistence type="inferred from homology"/>
<evidence type="ECO:0000256" key="5">
    <source>
        <dbReference type="ARBA" id="ARBA00023295"/>
    </source>
</evidence>
<evidence type="ECO:0000256" key="1">
    <source>
        <dbReference type="ARBA" id="ARBA00001231"/>
    </source>
</evidence>
<dbReference type="KEGG" id="ccz:CCALI_00557"/>
<dbReference type="EMBL" id="HF951689">
    <property type="protein sequence ID" value="CCW34388.1"/>
    <property type="molecule type" value="Genomic_DNA"/>
</dbReference>
<gene>
    <name evidence="9" type="ORF">CCALI_00557</name>
</gene>
<dbReference type="GO" id="GO:0016020">
    <property type="term" value="C:membrane"/>
    <property type="evidence" value="ECO:0007669"/>
    <property type="project" value="TreeGrafter"/>
</dbReference>
<dbReference type="InterPro" id="IPR029018">
    <property type="entry name" value="Hex-like_dom2"/>
</dbReference>
<dbReference type="InterPro" id="IPR025705">
    <property type="entry name" value="Beta_hexosaminidase_sua/sub"/>
</dbReference>
<dbReference type="EC" id="3.2.1.52" evidence="3"/>
<dbReference type="Gene3D" id="3.20.20.80">
    <property type="entry name" value="Glycosidases"/>
    <property type="match status" value="1"/>
</dbReference>
<evidence type="ECO:0000256" key="3">
    <source>
        <dbReference type="ARBA" id="ARBA00012663"/>
    </source>
</evidence>
<dbReference type="PRINTS" id="PR00738">
    <property type="entry name" value="GLHYDRLASE20"/>
</dbReference>
<keyword evidence="4" id="KW-0378">Hydrolase</keyword>
<comment type="similarity">
    <text evidence="2">Belongs to the glycosyl hydrolase 20 family.</text>
</comment>
<feature type="active site" description="Proton donor" evidence="6">
    <location>
        <position position="525"/>
    </location>
</feature>
<dbReference type="InterPro" id="IPR015883">
    <property type="entry name" value="Glyco_hydro_20_cat"/>
</dbReference>
<evidence type="ECO:0000256" key="4">
    <source>
        <dbReference type="ARBA" id="ARBA00022801"/>
    </source>
</evidence>
<dbReference type="GO" id="GO:0005975">
    <property type="term" value="P:carbohydrate metabolic process"/>
    <property type="evidence" value="ECO:0007669"/>
    <property type="project" value="InterPro"/>
</dbReference>
<evidence type="ECO:0000259" key="8">
    <source>
        <dbReference type="Pfam" id="PF02838"/>
    </source>
</evidence>
<evidence type="ECO:0000259" key="7">
    <source>
        <dbReference type="Pfam" id="PF00728"/>
    </source>
</evidence>
<evidence type="ECO:0000313" key="10">
    <source>
        <dbReference type="Proteomes" id="UP000014227"/>
    </source>
</evidence>
<organism evidence="9 10">
    <name type="scientific">Chthonomonas calidirosea (strain DSM 23976 / ICMP 18418 / T49)</name>
    <dbReference type="NCBI Taxonomy" id="1303518"/>
    <lineage>
        <taxon>Bacteria</taxon>
        <taxon>Bacillati</taxon>
        <taxon>Armatimonadota</taxon>
        <taxon>Chthonomonadia</taxon>
        <taxon>Chthonomonadales</taxon>
        <taxon>Chthonomonadaceae</taxon>
        <taxon>Chthonomonas</taxon>
    </lineage>
</organism>
<keyword evidence="10" id="KW-1185">Reference proteome</keyword>